<name>A0A1F4VG97_UNCKA</name>
<organism evidence="3 4">
    <name type="scientific">candidate division WWE3 bacterium RIFCSPLOWO2_12_FULL_36_10</name>
    <dbReference type="NCBI Taxonomy" id="1802630"/>
    <lineage>
        <taxon>Bacteria</taxon>
        <taxon>Katanobacteria</taxon>
    </lineage>
</organism>
<accession>A0A1F4VG97</accession>
<evidence type="ECO:0000313" key="3">
    <source>
        <dbReference type="EMBL" id="OGC56247.1"/>
    </source>
</evidence>
<dbReference type="Proteomes" id="UP000177763">
    <property type="component" value="Unassembled WGS sequence"/>
</dbReference>
<feature type="transmembrane region" description="Helical" evidence="2">
    <location>
        <begin position="30"/>
        <end position="55"/>
    </location>
</feature>
<feature type="region of interest" description="Disordered" evidence="1">
    <location>
        <begin position="98"/>
        <end position="117"/>
    </location>
</feature>
<evidence type="ECO:0000256" key="2">
    <source>
        <dbReference type="SAM" id="Phobius"/>
    </source>
</evidence>
<dbReference type="STRING" id="1802630.A3H26_03570"/>
<dbReference type="EMBL" id="MEVN01000042">
    <property type="protein sequence ID" value="OGC56247.1"/>
    <property type="molecule type" value="Genomic_DNA"/>
</dbReference>
<evidence type="ECO:0000313" key="4">
    <source>
        <dbReference type="Proteomes" id="UP000177763"/>
    </source>
</evidence>
<gene>
    <name evidence="3" type="ORF">A3H26_03570</name>
</gene>
<proteinExistence type="predicted"/>
<dbReference type="AlphaFoldDB" id="A0A1F4VG97"/>
<reference evidence="3 4" key="1">
    <citation type="journal article" date="2016" name="Nat. Commun.">
        <title>Thousands of microbial genomes shed light on interconnected biogeochemical processes in an aquifer system.</title>
        <authorList>
            <person name="Anantharaman K."/>
            <person name="Brown C.T."/>
            <person name="Hug L.A."/>
            <person name="Sharon I."/>
            <person name="Castelle C.J."/>
            <person name="Probst A.J."/>
            <person name="Thomas B.C."/>
            <person name="Singh A."/>
            <person name="Wilkins M.J."/>
            <person name="Karaoz U."/>
            <person name="Brodie E.L."/>
            <person name="Williams K.H."/>
            <person name="Hubbard S.S."/>
            <person name="Banfield J.F."/>
        </authorList>
    </citation>
    <scope>NUCLEOTIDE SEQUENCE [LARGE SCALE GENOMIC DNA]</scope>
</reference>
<keyword evidence="2" id="KW-0812">Transmembrane</keyword>
<evidence type="ECO:0000256" key="1">
    <source>
        <dbReference type="SAM" id="MobiDB-lite"/>
    </source>
</evidence>
<keyword evidence="2" id="KW-1133">Transmembrane helix</keyword>
<comment type="caution">
    <text evidence="3">The sequence shown here is derived from an EMBL/GenBank/DDBJ whole genome shotgun (WGS) entry which is preliminary data.</text>
</comment>
<keyword evidence="2" id="KW-0472">Membrane</keyword>
<sequence length="117" mass="13630">MTSEGGLDYNTTNPYFPDKERKMSDLVLQIITYGIVVLFVFTTIVLIRLGLLAHFQLGKLLRERAMLETLREARKTHPHFSFDHVKGIIEGYLSTGDRKRDEELRQSYKDSLGRKRK</sequence>
<protein>
    <submittedName>
        <fullName evidence="3">Uncharacterized protein</fullName>
    </submittedName>
</protein>